<protein>
    <submittedName>
        <fullName evidence="1">Uncharacterized protein</fullName>
    </submittedName>
</protein>
<accession>A0A8X6PK20</accession>
<evidence type="ECO:0000313" key="1">
    <source>
        <dbReference type="EMBL" id="GFT75181.1"/>
    </source>
</evidence>
<dbReference type="AlphaFoldDB" id="A0A8X6PK20"/>
<dbReference type="OrthoDB" id="10576140at2759"/>
<organism evidence="1 2">
    <name type="scientific">Nephila pilipes</name>
    <name type="common">Giant wood spider</name>
    <name type="synonym">Nephila maculata</name>
    <dbReference type="NCBI Taxonomy" id="299642"/>
    <lineage>
        <taxon>Eukaryota</taxon>
        <taxon>Metazoa</taxon>
        <taxon>Ecdysozoa</taxon>
        <taxon>Arthropoda</taxon>
        <taxon>Chelicerata</taxon>
        <taxon>Arachnida</taxon>
        <taxon>Araneae</taxon>
        <taxon>Araneomorphae</taxon>
        <taxon>Entelegynae</taxon>
        <taxon>Araneoidea</taxon>
        <taxon>Nephilidae</taxon>
        <taxon>Nephila</taxon>
    </lineage>
</organism>
<dbReference type="Proteomes" id="UP000887013">
    <property type="component" value="Unassembled WGS sequence"/>
</dbReference>
<comment type="caution">
    <text evidence="1">The sequence shown here is derived from an EMBL/GenBank/DDBJ whole genome shotgun (WGS) entry which is preliminary data.</text>
</comment>
<proteinExistence type="predicted"/>
<reference evidence="1" key="1">
    <citation type="submission" date="2020-08" db="EMBL/GenBank/DDBJ databases">
        <title>Multicomponent nature underlies the extraordinary mechanical properties of spider dragline silk.</title>
        <authorList>
            <person name="Kono N."/>
            <person name="Nakamura H."/>
            <person name="Mori M."/>
            <person name="Yoshida Y."/>
            <person name="Ohtoshi R."/>
            <person name="Malay A.D."/>
            <person name="Moran D.A.P."/>
            <person name="Tomita M."/>
            <person name="Numata K."/>
            <person name="Arakawa K."/>
        </authorList>
    </citation>
    <scope>NUCLEOTIDE SEQUENCE</scope>
</reference>
<dbReference type="EMBL" id="BMAW01070801">
    <property type="protein sequence ID" value="GFT75181.1"/>
    <property type="molecule type" value="Genomic_DNA"/>
</dbReference>
<sequence>MNNVHYFLTEIFTQLCSKLPMHVKTPMTNQLEHQTSTGSLNFLPDPFHPHFSVGPVGVREGTDGLRQKVHNSWHTSSRQTGPKDSTLSWGVVGVVVGVTSTGCSAEKEMSAAICLNDRNFSTLLLIQPVVKDS</sequence>
<name>A0A8X6PK20_NEPPI</name>
<gene>
    <name evidence="1" type="ORF">NPIL_592001</name>
</gene>
<evidence type="ECO:0000313" key="2">
    <source>
        <dbReference type="Proteomes" id="UP000887013"/>
    </source>
</evidence>
<keyword evidence="2" id="KW-1185">Reference proteome</keyword>